<evidence type="ECO:0000313" key="9">
    <source>
        <dbReference type="EMBL" id="WPR90224.1"/>
    </source>
</evidence>
<reference evidence="9 10" key="1">
    <citation type="submission" date="2023-11" db="EMBL/GenBank/DDBJ databases">
        <title>Genome sequence of Microbacterium rhizosphaerae KACC 19337.</title>
        <authorList>
            <person name="Choi H."/>
            <person name="Kim S."/>
            <person name="Kim Y."/>
            <person name="Kwon S.-W."/>
            <person name="Heo J."/>
        </authorList>
    </citation>
    <scope>NUCLEOTIDE SEQUENCE [LARGE SCALE GENOMIC DNA]</scope>
    <source>
        <strain evidence="9 10">KACC 19337</strain>
    </source>
</reference>
<dbReference type="NCBIfam" id="TIGR03180">
    <property type="entry name" value="UraD_2"/>
    <property type="match status" value="1"/>
</dbReference>
<comment type="pathway">
    <text evidence="2">Purine metabolism; urate degradation; (S)-allantoin from urate: step 3/3.</text>
</comment>
<dbReference type="Proteomes" id="UP001323798">
    <property type="component" value="Chromosome"/>
</dbReference>
<dbReference type="Gene3D" id="1.10.3330.10">
    <property type="entry name" value="Oxo-4-hydroxy-4-carboxy-5-ureidoimidazoline decarboxylase"/>
    <property type="match status" value="1"/>
</dbReference>
<dbReference type="SUPFAM" id="SSF158694">
    <property type="entry name" value="UraD-Like"/>
    <property type="match status" value="1"/>
</dbReference>
<evidence type="ECO:0000256" key="2">
    <source>
        <dbReference type="ARBA" id="ARBA00004754"/>
    </source>
</evidence>
<dbReference type="EMBL" id="CP139368">
    <property type="protein sequence ID" value="WPR90224.1"/>
    <property type="molecule type" value="Genomic_DNA"/>
</dbReference>
<comment type="catalytic activity">
    <reaction evidence="1">
        <text>5-hydroxy-2-oxo-4-ureido-2,5-dihydro-1H-imidazole-5-carboxylate + H(+) = (S)-allantoin + CO2</text>
        <dbReference type="Rhea" id="RHEA:26301"/>
        <dbReference type="ChEBI" id="CHEBI:15378"/>
        <dbReference type="ChEBI" id="CHEBI:15678"/>
        <dbReference type="ChEBI" id="CHEBI:16526"/>
        <dbReference type="ChEBI" id="CHEBI:58639"/>
        <dbReference type="EC" id="4.1.1.97"/>
    </reaction>
</comment>
<keyword evidence="6 9" id="KW-0456">Lyase</keyword>
<keyword evidence="10" id="KW-1185">Reference proteome</keyword>
<sequence>MLLEQFNEADRSEAIAVLRPCVDVSRWYETVADARPYASLEALWEEAANAAYPFTGAEVGAALAHHPRIGERADGSSREASMSRSEQAGVDPADSAVQEALRRGNLAYEERFGRVFLIRAAGRSADEILASLEVRLTHTPEEEDRVVAGQLREIALLRLKGTVTA</sequence>
<dbReference type="Pfam" id="PF09349">
    <property type="entry name" value="OHCU_decarbox"/>
    <property type="match status" value="1"/>
</dbReference>
<evidence type="ECO:0000313" key="10">
    <source>
        <dbReference type="Proteomes" id="UP001323798"/>
    </source>
</evidence>
<gene>
    <name evidence="9" type="primary">uraD</name>
    <name evidence="9" type="ORF">SM116_02765</name>
</gene>
<evidence type="ECO:0000256" key="3">
    <source>
        <dbReference type="ARBA" id="ARBA00012257"/>
    </source>
</evidence>
<dbReference type="EC" id="4.1.1.97" evidence="3"/>
<dbReference type="RefSeq" id="WP_320942936.1">
    <property type="nucleotide sequence ID" value="NZ_BAABEU010000011.1"/>
</dbReference>
<dbReference type="InterPro" id="IPR018020">
    <property type="entry name" value="OHCU_decarboxylase"/>
</dbReference>
<name>A0ABZ0SLG2_9MICO</name>
<protein>
    <recommendedName>
        <fullName evidence="3">2-oxo-4-hydroxy-4-carboxy-5-ureidoimidazoline decarboxylase</fullName>
        <ecNumber evidence="3">4.1.1.97</ecNumber>
    </recommendedName>
</protein>
<dbReference type="PANTHER" id="PTHR43466:SF1">
    <property type="entry name" value="2-OXO-4-HYDROXY-4-CARBOXY-5-UREIDOIMIDAZOLINE DECARBOXYLASE-RELATED"/>
    <property type="match status" value="1"/>
</dbReference>
<evidence type="ECO:0000256" key="1">
    <source>
        <dbReference type="ARBA" id="ARBA00001163"/>
    </source>
</evidence>
<dbReference type="NCBIfam" id="NF010372">
    <property type="entry name" value="PRK13798.1"/>
    <property type="match status" value="1"/>
</dbReference>
<dbReference type="InterPro" id="IPR017595">
    <property type="entry name" value="OHCU_decarboxylase-2"/>
</dbReference>
<organism evidence="9 10">
    <name type="scientific">Microbacterium rhizosphaerae</name>
    <dbReference type="NCBI Taxonomy" id="1678237"/>
    <lineage>
        <taxon>Bacteria</taxon>
        <taxon>Bacillati</taxon>
        <taxon>Actinomycetota</taxon>
        <taxon>Actinomycetes</taxon>
        <taxon>Micrococcales</taxon>
        <taxon>Microbacteriaceae</taxon>
        <taxon>Microbacterium</taxon>
    </lineage>
</organism>
<evidence type="ECO:0000256" key="7">
    <source>
        <dbReference type="SAM" id="MobiDB-lite"/>
    </source>
</evidence>
<evidence type="ECO:0000256" key="6">
    <source>
        <dbReference type="ARBA" id="ARBA00023239"/>
    </source>
</evidence>
<accession>A0ABZ0SLG2</accession>
<dbReference type="InterPro" id="IPR036778">
    <property type="entry name" value="OHCU_decarboxylase_sf"/>
</dbReference>
<proteinExistence type="predicted"/>
<dbReference type="GO" id="GO:0051997">
    <property type="term" value="F:2-oxo-4-hydroxy-4-carboxy-5-ureidoimidazoline decarboxylase activity"/>
    <property type="evidence" value="ECO:0007669"/>
    <property type="project" value="UniProtKB-EC"/>
</dbReference>
<evidence type="ECO:0000259" key="8">
    <source>
        <dbReference type="Pfam" id="PF09349"/>
    </source>
</evidence>
<evidence type="ECO:0000256" key="5">
    <source>
        <dbReference type="ARBA" id="ARBA00022793"/>
    </source>
</evidence>
<evidence type="ECO:0000256" key="4">
    <source>
        <dbReference type="ARBA" id="ARBA00022631"/>
    </source>
</evidence>
<keyword evidence="4" id="KW-0659">Purine metabolism</keyword>
<feature type="region of interest" description="Disordered" evidence="7">
    <location>
        <begin position="72"/>
        <end position="95"/>
    </location>
</feature>
<dbReference type="PANTHER" id="PTHR43466">
    <property type="entry name" value="2-OXO-4-HYDROXY-4-CARBOXY-5-UREIDOIMIDAZOLINE DECARBOXYLASE-RELATED"/>
    <property type="match status" value="1"/>
</dbReference>
<feature type="domain" description="Oxo-4-hydroxy-4-carboxy-5-ureidoimidazoline decarboxylase" evidence="8">
    <location>
        <begin position="7"/>
        <end position="160"/>
    </location>
</feature>
<keyword evidence="5" id="KW-0210">Decarboxylase</keyword>